<sequence length="232" mass="25686">MKGIANPLQVSRFMQVYDAAAARKGIKVSIGFNFDEYVAITRATPTKGRTYPNFRPDRSPIKSGEGFWILGVDKNDNVALLEAARLYDLSHSNFAEHLQSLKVFFADPALHAHHQDCCTCIAPSAKKITGKVAYLGDRWVRRDLRGQGMSKIMAGLARGVSYAMWAPDFLCALVARQLVEKGVVYGYTHHEPGGSILRLIEEDIVDDDCLVWQTGEELKSLVEGGNELILTS</sequence>
<name>A0A560HJD9_9BRAD</name>
<accession>A0A560HJD9</accession>
<proteinExistence type="predicted"/>
<organism evidence="1 2">
    <name type="scientific">Bradyrhizobium sacchari</name>
    <dbReference type="NCBI Taxonomy" id="1399419"/>
    <lineage>
        <taxon>Bacteria</taxon>
        <taxon>Pseudomonadati</taxon>
        <taxon>Pseudomonadota</taxon>
        <taxon>Alphaproteobacteria</taxon>
        <taxon>Hyphomicrobiales</taxon>
        <taxon>Nitrobacteraceae</taxon>
        <taxon>Bradyrhizobium</taxon>
    </lineage>
</organism>
<dbReference type="AlphaFoldDB" id="A0A560HJD9"/>
<evidence type="ECO:0008006" key="3">
    <source>
        <dbReference type="Google" id="ProtNLM"/>
    </source>
</evidence>
<evidence type="ECO:0000313" key="2">
    <source>
        <dbReference type="Proteomes" id="UP000315914"/>
    </source>
</evidence>
<reference evidence="1 2" key="1">
    <citation type="submission" date="2019-06" db="EMBL/GenBank/DDBJ databases">
        <title>Genomic Encyclopedia of Type Strains, Phase IV (KMG-V): Genome sequencing to study the core and pangenomes of soil and plant-associated prokaryotes.</title>
        <authorList>
            <person name="Whitman W."/>
        </authorList>
    </citation>
    <scope>NUCLEOTIDE SEQUENCE [LARGE SCALE GENOMIC DNA]</scope>
    <source>
        <strain evidence="1 2">BR 10556</strain>
    </source>
</reference>
<keyword evidence="2" id="KW-1185">Reference proteome</keyword>
<dbReference type="RefSeq" id="WP_136615632.1">
    <property type="nucleotide sequence ID" value="NZ_LWIG01000048.1"/>
</dbReference>
<dbReference type="OrthoDB" id="8068570at2"/>
<dbReference type="Proteomes" id="UP000315914">
    <property type="component" value="Unassembled WGS sequence"/>
</dbReference>
<evidence type="ECO:0000313" key="1">
    <source>
        <dbReference type="EMBL" id="TWB65752.1"/>
    </source>
</evidence>
<protein>
    <recommendedName>
        <fullName evidence="3">N-acetyltransferase domain-containing protein</fullName>
    </recommendedName>
</protein>
<comment type="caution">
    <text evidence="1">The sequence shown here is derived from an EMBL/GenBank/DDBJ whole genome shotgun (WGS) entry which is preliminary data.</text>
</comment>
<gene>
    <name evidence="1" type="ORF">FBZ95_1251</name>
</gene>
<dbReference type="EMBL" id="VITW01000025">
    <property type="protein sequence ID" value="TWB65752.1"/>
    <property type="molecule type" value="Genomic_DNA"/>
</dbReference>